<comment type="caution">
    <text evidence="2">The sequence shown here is derived from an EMBL/GenBank/DDBJ whole genome shotgun (WGS) entry which is preliminary data.</text>
</comment>
<evidence type="ECO:0000259" key="1">
    <source>
        <dbReference type="Pfam" id="PF07238"/>
    </source>
</evidence>
<protein>
    <submittedName>
        <fullName evidence="2">PilZ domain-containing protein</fullName>
    </submittedName>
</protein>
<accession>A0A6N9TSY3</accession>
<dbReference type="RefSeq" id="WP_163298694.1">
    <property type="nucleotide sequence ID" value="NZ_JAAGRR010000065.1"/>
</dbReference>
<dbReference type="InterPro" id="IPR009875">
    <property type="entry name" value="PilZ_domain"/>
</dbReference>
<organism evidence="2 3">
    <name type="scientific">Dissulfurirhabdus thermomarina</name>
    <dbReference type="NCBI Taxonomy" id="1765737"/>
    <lineage>
        <taxon>Bacteria</taxon>
        <taxon>Deltaproteobacteria</taxon>
        <taxon>Dissulfurirhabdaceae</taxon>
        <taxon>Dissulfurirhabdus</taxon>
    </lineage>
</organism>
<name>A0A6N9TSY3_DISTH</name>
<dbReference type="Pfam" id="PF07238">
    <property type="entry name" value="PilZ"/>
    <property type="match status" value="1"/>
</dbReference>
<evidence type="ECO:0000313" key="2">
    <source>
        <dbReference type="EMBL" id="NDY42557.1"/>
    </source>
</evidence>
<dbReference type="GO" id="GO:0035438">
    <property type="term" value="F:cyclic-di-GMP binding"/>
    <property type="evidence" value="ECO:0007669"/>
    <property type="project" value="InterPro"/>
</dbReference>
<gene>
    <name evidence="2" type="ORF">G3N55_06840</name>
</gene>
<sequence>MKAERRSAARVPGTVTVTLQLRRGENGAPVAGPVGARITDFARKGAGLEAAQVRLGTYHVFYSPQDDPSLVLHLELAEGPGDDDNFALPVQVLWMDRNDEDDDFPFRLGVAFLLPKDDPRILRLEKLVLAP</sequence>
<reference evidence="2 3" key="1">
    <citation type="submission" date="2020-02" db="EMBL/GenBank/DDBJ databases">
        <title>Comparative genomics of sulfur disproportionating microorganisms.</title>
        <authorList>
            <person name="Ward L.M."/>
            <person name="Bertran E."/>
            <person name="Johnston D.T."/>
        </authorList>
    </citation>
    <scope>NUCLEOTIDE SEQUENCE [LARGE SCALE GENOMIC DNA]</scope>
    <source>
        <strain evidence="2 3">DSM 100025</strain>
    </source>
</reference>
<dbReference type="Proteomes" id="UP000469346">
    <property type="component" value="Unassembled WGS sequence"/>
</dbReference>
<keyword evidence="3" id="KW-1185">Reference proteome</keyword>
<dbReference type="EMBL" id="JAAGRR010000065">
    <property type="protein sequence ID" value="NDY42557.1"/>
    <property type="molecule type" value="Genomic_DNA"/>
</dbReference>
<dbReference type="AlphaFoldDB" id="A0A6N9TSY3"/>
<proteinExistence type="predicted"/>
<feature type="domain" description="PilZ" evidence="1">
    <location>
        <begin position="4"/>
        <end position="128"/>
    </location>
</feature>
<evidence type="ECO:0000313" key="3">
    <source>
        <dbReference type="Proteomes" id="UP000469346"/>
    </source>
</evidence>